<dbReference type="CDD" id="cd04453">
    <property type="entry name" value="S1_RNase_E"/>
    <property type="match status" value="1"/>
</dbReference>
<comment type="cofactor">
    <cofactor evidence="1">
        <name>Mg(2+)</name>
        <dbReference type="ChEBI" id="CHEBI:18420"/>
    </cofactor>
</comment>
<keyword evidence="8" id="KW-1185">Reference proteome</keyword>
<gene>
    <name evidence="7" type="ORF">MFLO_03830</name>
</gene>
<dbReference type="PANTHER" id="PTHR30001">
    <property type="entry name" value="RIBONUCLEASE"/>
    <property type="match status" value="1"/>
</dbReference>
<keyword evidence="4" id="KW-0460">Magnesium</keyword>
<comment type="caution">
    <text evidence="7">The sequence shown here is derived from an EMBL/GenBank/DDBJ whole genome shotgun (WGS) entry which is preliminary data.</text>
</comment>
<dbReference type="InterPro" id="IPR004659">
    <property type="entry name" value="RNase_E/G"/>
</dbReference>
<organism evidence="7 8">
    <name type="scientific">Listeria floridensis FSL S10-1187</name>
    <dbReference type="NCBI Taxonomy" id="1265817"/>
    <lineage>
        <taxon>Bacteria</taxon>
        <taxon>Bacillati</taxon>
        <taxon>Bacillota</taxon>
        <taxon>Bacilli</taxon>
        <taxon>Bacillales</taxon>
        <taxon>Listeriaceae</taxon>
        <taxon>Listeria</taxon>
    </lineage>
</organism>
<evidence type="ECO:0000313" key="7">
    <source>
        <dbReference type="EMBL" id="EUJ33242.1"/>
    </source>
</evidence>
<name>A0ABP3B032_9LIST</name>
<accession>A0ABP3B032</accession>
<dbReference type="PANTHER" id="PTHR30001:SF0">
    <property type="entry name" value="RIBONUCLEASE G"/>
    <property type="match status" value="1"/>
</dbReference>
<keyword evidence="5" id="KW-0694">RNA-binding</keyword>
<evidence type="ECO:0000256" key="1">
    <source>
        <dbReference type="ARBA" id="ARBA00001946"/>
    </source>
</evidence>
<evidence type="ECO:0000256" key="4">
    <source>
        <dbReference type="ARBA" id="ARBA00022842"/>
    </source>
</evidence>
<dbReference type="Gene3D" id="2.40.50.140">
    <property type="entry name" value="Nucleic acid-binding proteins"/>
    <property type="match status" value="1"/>
</dbReference>
<dbReference type="InterPro" id="IPR019307">
    <property type="entry name" value="RNA-bd_AU-1/RNase_E/G"/>
</dbReference>
<feature type="domain" description="RNA-binding protein AU-1/Ribonuclease E/G" evidence="6">
    <location>
        <begin position="105"/>
        <end position="184"/>
    </location>
</feature>
<dbReference type="Pfam" id="PF10150">
    <property type="entry name" value="RNase_E_G"/>
    <property type="match status" value="1"/>
</dbReference>
<sequence length="189" mass="21493">MKQIIVNARTTEKRIAVIEEKKLLDFMIIRPVKVAQAGQIYLAQIEKIDRKINACFVTLGKEKGFLHLDDIPEDAMKTQGGKLLVQVVRPGSKTKLPLVSGMLELTGEQLVYIYGKSYVSVSKRIGDERKEELIREVKPHLQQAEAVILRSKAETSSTESLVQELTERRQFLLDLVSQSQNKKKTWFIA</sequence>
<evidence type="ECO:0000256" key="5">
    <source>
        <dbReference type="ARBA" id="ARBA00022884"/>
    </source>
</evidence>
<reference evidence="7 8" key="1">
    <citation type="journal article" date="2014" name="Int. J. Syst. Evol. Microbiol.">
        <title>Listeria floridensis sp. nov., Listeria aquatica sp. nov., Listeria cornellensis sp. nov., Listeria riparia sp. nov. and Listeria grandensis sp. nov., from agricultural and natural environments.</title>
        <authorList>
            <person name="den Bakker H.C."/>
            <person name="Warchocki S."/>
            <person name="Wright E.M."/>
            <person name="Allred A.F."/>
            <person name="Ahlstrom C."/>
            <person name="Manuel C.S."/>
            <person name="Stasiewicz M.J."/>
            <person name="Burrell A."/>
            <person name="Roof S."/>
            <person name="Strawn L."/>
            <person name="Fortes E.D."/>
            <person name="Nightingale K.K."/>
            <person name="Kephart D."/>
            <person name="Wiedmann M."/>
        </authorList>
    </citation>
    <scope>NUCLEOTIDE SEQUENCE [LARGE SCALE GENOMIC DNA]</scope>
    <source>
        <strain evidence="7 8">FSL S10-1187</strain>
    </source>
</reference>
<evidence type="ECO:0000313" key="8">
    <source>
        <dbReference type="Proteomes" id="UP000019249"/>
    </source>
</evidence>
<dbReference type="InterPro" id="IPR012340">
    <property type="entry name" value="NA-bd_OB-fold"/>
</dbReference>
<evidence type="ECO:0000256" key="2">
    <source>
        <dbReference type="ARBA" id="ARBA00022723"/>
    </source>
</evidence>
<dbReference type="Proteomes" id="UP000019249">
    <property type="component" value="Unassembled WGS sequence"/>
</dbReference>
<keyword evidence="3" id="KW-0378">Hydrolase</keyword>
<evidence type="ECO:0000256" key="3">
    <source>
        <dbReference type="ARBA" id="ARBA00022801"/>
    </source>
</evidence>
<proteinExistence type="predicted"/>
<dbReference type="RefSeq" id="WP_051993481.1">
    <property type="nucleotide sequence ID" value="NZ_AODF01000006.1"/>
</dbReference>
<keyword evidence="2" id="KW-0479">Metal-binding</keyword>
<protein>
    <submittedName>
        <fullName evidence="7">Ribonuclease</fullName>
    </submittedName>
</protein>
<dbReference type="EMBL" id="AODF01000006">
    <property type="protein sequence ID" value="EUJ33242.1"/>
    <property type="molecule type" value="Genomic_DNA"/>
</dbReference>
<dbReference type="SUPFAM" id="SSF50249">
    <property type="entry name" value="Nucleic acid-binding proteins"/>
    <property type="match status" value="1"/>
</dbReference>
<evidence type="ECO:0000259" key="6">
    <source>
        <dbReference type="Pfam" id="PF10150"/>
    </source>
</evidence>